<comment type="caution">
    <text evidence="11">The sequence shown here is derived from an EMBL/GenBank/DDBJ whole genome shotgun (WGS) entry which is preliminary data.</text>
</comment>
<evidence type="ECO:0000256" key="7">
    <source>
        <dbReference type="RuleBase" id="RU003968"/>
    </source>
</evidence>
<dbReference type="PANTHER" id="PTHR11552:SF147">
    <property type="entry name" value="CHOLINE DEHYDROGENASE, MITOCHONDRIAL"/>
    <property type="match status" value="1"/>
</dbReference>
<feature type="signal peptide" evidence="8">
    <location>
        <begin position="1"/>
        <end position="25"/>
    </location>
</feature>
<dbReference type="PROSITE" id="PS00624">
    <property type="entry name" value="GMC_OXRED_2"/>
    <property type="match status" value="1"/>
</dbReference>
<comment type="cofactor">
    <cofactor evidence="1 6">
        <name>FAD</name>
        <dbReference type="ChEBI" id="CHEBI:57692"/>
    </cofactor>
</comment>
<dbReference type="InterPro" id="IPR036188">
    <property type="entry name" value="FAD/NAD-bd_sf"/>
</dbReference>
<keyword evidence="12" id="KW-1185">Reference proteome</keyword>
<feature type="domain" description="Glucose-methanol-choline oxidoreductase N-terminal" evidence="10">
    <location>
        <begin position="306"/>
        <end position="320"/>
    </location>
</feature>
<dbReference type="AlphaFoldDB" id="A0AAN8I3S4"/>
<dbReference type="EMBL" id="JAKLMC020000012">
    <property type="protein sequence ID" value="KAK5953102.1"/>
    <property type="molecule type" value="Genomic_DNA"/>
</dbReference>
<evidence type="ECO:0000256" key="6">
    <source>
        <dbReference type="PIRSR" id="PIRSR000137-2"/>
    </source>
</evidence>
<dbReference type="Proteomes" id="UP001316803">
    <property type="component" value="Unassembled WGS sequence"/>
</dbReference>
<dbReference type="InterPro" id="IPR000172">
    <property type="entry name" value="GMC_OxRdtase_N"/>
</dbReference>
<feature type="binding site" evidence="6">
    <location>
        <begin position="542"/>
        <end position="543"/>
    </location>
    <ligand>
        <name>FAD</name>
        <dbReference type="ChEBI" id="CHEBI:57692"/>
    </ligand>
</feature>
<evidence type="ECO:0000256" key="4">
    <source>
        <dbReference type="ARBA" id="ARBA00022827"/>
    </source>
</evidence>
<evidence type="ECO:0000256" key="8">
    <source>
        <dbReference type="SAM" id="SignalP"/>
    </source>
</evidence>
<name>A0AAN8I3S4_9EURO</name>
<evidence type="ECO:0000256" key="3">
    <source>
        <dbReference type="ARBA" id="ARBA00022630"/>
    </source>
</evidence>
<dbReference type="PANTHER" id="PTHR11552">
    <property type="entry name" value="GLUCOSE-METHANOL-CHOLINE GMC OXIDOREDUCTASE"/>
    <property type="match status" value="1"/>
</dbReference>
<reference evidence="11 12" key="1">
    <citation type="submission" date="2022-12" db="EMBL/GenBank/DDBJ databases">
        <title>Genomic features and morphological characterization of a novel Knufia sp. strain isolated from spacecraft assembly facility.</title>
        <authorList>
            <person name="Teixeira M."/>
            <person name="Chander A.M."/>
            <person name="Stajich J.E."/>
            <person name="Venkateswaran K."/>
        </authorList>
    </citation>
    <scope>NUCLEOTIDE SEQUENCE [LARGE SCALE GENOMIC DNA]</scope>
    <source>
        <strain evidence="11 12">FJI-L2-BK-P2</strain>
    </source>
</reference>
<comment type="similarity">
    <text evidence="2 7">Belongs to the GMC oxidoreductase family.</text>
</comment>
<dbReference type="Gene3D" id="3.50.50.60">
    <property type="entry name" value="FAD/NAD(P)-binding domain"/>
    <property type="match status" value="1"/>
</dbReference>
<feature type="active site" description="Proton donor" evidence="5">
    <location>
        <position position="543"/>
    </location>
</feature>
<dbReference type="GO" id="GO:0050660">
    <property type="term" value="F:flavin adenine dinucleotide binding"/>
    <property type="evidence" value="ECO:0007669"/>
    <property type="project" value="InterPro"/>
</dbReference>
<dbReference type="Pfam" id="PF05199">
    <property type="entry name" value="GMC_oxred_C"/>
    <property type="match status" value="1"/>
</dbReference>
<evidence type="ECO:0000256" key="1">
    <source>
        <dbReference type="ARBA" id="ARBA00001974"/>
    </source>
</evidence>
<organism evidence="11 12">
    <name type="scientific">Knufia fluminis</name>
    <dbReference type="NCBI Taxonomy" id="191047"/>
    <lineage>
        <taxon>Eukaryota</taxon>
        <taxon>Fungi</taxon>
        <taxon>Dikarya</taxon>
        <taxon>Ascomycota</taxon>
        <taxon>Pezizomycotina</taxon>
        <taxon>Eurotiomycetes</taxon>
        <taxon>Chaetothyriomycetidae</taxon>
        <taxon>Chaetothyriales</taxon>
        <taxon>Trichomeriaceae</taxon>
        <taxon>Knufia</taxon>
    </lineage>
</organism>
<dbReference type="Pfam" id="PF00732">
    <property type="entry name" value="GMC_oxred_N"/>
    <property type="match status" value="1"/>
</dbReference>
<keyword evidence="3 7" id="KW-0285">Flavoprotein</keyword>
<evidence type="ECO:0000259" key="10">
    <source>
        <dbReference type="PROSITE" id="PS00624"/>
    </source>
</evidence>
<dbReference type="InterPro" id="IPR012132">
    <property type="entry name" value="GMC_OxRdtase"/>
</dbReference>
<evidence type="ECO:0000259" key="9">
    <source>
        <dbReference type="PROSITE" id="PS00623"/>
    </source>
</evidence>
<dbReference type="InterPro" id="IPR007867">
    <property type="entry name" value="GMC_OxRtase_C"/>
</dbReference>
<sequence length="608" mass="65611">MAGNNSFRYACLTLYLALFASFAYGFPTKQTKRQDAGSYDFIIVGGGTAGLALAARLTESGTQSVLVLEAGGSPEAVASYKTPGANLQVLGSPLDWAFTTLPQPSLNNRQITYNRGRCLGGSSAINGFTYGRGSASLYDLWAALGNNGWSWNDIFQYFVKSTSFHAPVADNVTGQGFDASLYGGGPVQIGYPDYTYAFPGNDAFVEAMSAVNVSVVDELNAGVNVGAKLEMFTMDASYRRSSSYDSYYMQSKGRSNLKVLPFSPMQQLILEQEGSTVTATGVVFTDYASGQTFNATANKEVIMSAGAIQTPQLLMLSGIGPAETLAKVGVQLYVGNDNIGKNLQDHTYFSVYAEADSSVSYDPLYSDISKMQAAAAEYQESDGPFIAPIGLSYAFESIPSETLTAIGAGALMNRSEQAHIEYYYNTIYYPNYPTPQYSPMQYNTTYVSITGGLIAPLSKGSVSIQSNAISDPPQIDLQYYSDPVDQAVAIYTFKNLRKILEKYSAISNFTIGPNNGEVAPGPSVMSDDEILNYIRETAVTVWHASGTCAMLPREQGGVVDDQLRVYGVEKLRIVDTSVFPVVPDQHTQGPTYMLAEKAADLIKQTHGF</sequence>
<accession>A0AAN8I3S4</accession>
<proteinExistence type="inferred from homology"/>
<evidence type="ECO:0000256" key="2">
    <source>
        <dbReference type="ARBA" id="ARBA00010790"/>
    </source>
</evidence>
<dbReference type="PIRSF" id="PIRSF000137">
    <property type="entry name" value="Alcohol_oxidase"/>
    <property type="match status" value="1"/>
</dbReference>
<dbReference type="PROSITE" id="PS00623">
    <property type="entry name" value="GMC_OXRED_1"/>
    <property type="match status" value="1"/>
</dbReference>
<evidence type="ECO:0000313" key="12">
    <source>
        <dbReference type="Proteomes" id="UP001316803"/>
    </source>
</evidence>
<feature type="chain" id="PRO_5042872064" description="Glucose-methanol-choline oxidoreductase N-terminal domain-containing protein" evidence="8">
    <location>
        <begin position="26"/>
        <end position="608"/>
    </location>
</feature>
<feature type="active site" description="Proton acceptor" evidence="5">
    <location>
        <position position="586"/>
    </location>
</feature>
<keyword evidence="8" id="KW-0732">Signal</keyword>
<evidence type="ECO:0000313" key="11">
    <source>
        <dbReference type="EMBL" id="KAK5953102.1"/>
    </source>
</evidence>
<dbReference type="SUPFAM" id="SSF51905">
    <property type="entry name" value="FAD/NAD(P)-binding domain"/>
    <property type="match status" value="1"/>
</dbReference>
<evidence type="ECO:0000256" key="5">
    <source>
        <dbReference type="PIRSR" id="PIRSR000137-1"/>
    </source>
</evidence>
<dbReference type="Gene3D" id="3.30.560.10">
    <property type="entry name" value="Glucose Oxidase, domain 3"/>
    <property type="match status" value="1"/>
</dbReference>
<feature type="domain" description="Glucose-methanol-choline oxidoreductase N-terminal" evidence="9">
    <location>
        <begin position="116"/>
        <end position="139"/>
    </location>
</feature>
<protein>
    <recommendedName>
        <fullName evidence="9 10">Glucose-methanol-choline oxidoreductase N-terminal domain-containing protein</fullName>
    </recommendedName>
</protein>
<dbReference type="SUPFAM" id="SSF54373">
    <property type="entry name" value="FAD-linked reductases, C-terminal domain"/>
    <property type="match status" value="1"/>
</dbReference>
<dbReference type="GO" id="GO:0016614">
    <property type="term" value="F:oxidoreductase activity, acting on CH-OH group of donors"/>
    <property type="evidence" value="ECO:0007669"/>
    <property type="project" value="InterPro"/>
</dbReference>
<keyword evidence="4 6" id="KW-0274">FAD</keyword>
<gene>
    <name evidence="11" type="ORF">OHC33_005670</name>
</gene>